<dbReference type="AlphaFoldDB" id="A0A3L6QDW6"/>
<dbReference type="InterPro" id="IPR044730">
    <property type="entry name" value="RNase_H-like_dom_plant"/>
</dbReference>
<dbReference type="OrthoDB" id="693061at2759"/>
<dbReference type="SUPFAM" id="SSF53098">
    <property type="entry name" value="Ribonuclease H-like"/>
    <property type="match status" value="1"/>
</dbReference>
<proteinExistence type="predicted"/>
<sequence length="187" mass="20249">MLENMVCLGTTSRPAAPRQRVMWEKPPVGWMKVNTDAAFVSATGDRAGGAVVRNSQGEIVKATANFYKHLPDVLTSEALAARDGVMLAQELGVEQVILELDNSTLVTLLRSEDGGHCAIAGLWQEIRERSRVFGSYQISFVKREGNAVAHLCASKASASSPLLSWSGCFPIWLMEAASKDCNNPVLE</sequence>
<dbReference type="Proteomes" id="UP000275267">
    <property type="component" value="Unassembled WGS sequence"/>
</dbReference>
<dbReference type="Pfam" id="PF13456">
    <property type="entry name" value="RVT_3"/>
    <property type="match status" value="1"/>
</dbReference>
<evidence type="ECO:0000259" key="1">
    <source>
        <dbReference type="Pfam" id="PF13456"/>
    </source>
</evidence>
<dbReference type="Gene3D" id="3.30.420.10">
    <property type="entry name" value="Ribonuclease H-like superfamily/Ribonuclease H"/>
    <property type="match status" value="1"/>
</dbReference>
<dbReference type="InterPro" id="IPR036397">
    <property type="entry name" value="RNaseH_sf"/>
</dbReference>
<gene>
    <name evidence="2" type="ORF">C2845_PM15G04630</name>
</gene>
<protein>
    <recommendedName>
        <fullName evidence="1">RNase H type-1 domain-containing protein</fullName>
    </recommendedName>
</protein>
<dbReference type="PANTHER" id="PTHR47074:SF11">
    <property type="entry name" value="REVERSE TRANSCRIPTASE-LIKE PROTEIN"/>
    <property type="match status" value="1"/>
</dbReference>
<dbReference type="InterPro" id="IPR002156">
    <property type="entry name" value="RNaseH_domain"/>
</dbReference>
<name>A0A3L6QDW6_PANMI</name>
<reference evidence="3" key="1">
    <citation type="journal article" date="2019" name="Nat. Commun.">
        <title>The genome of broomcorn millet.</title>
        <authorList>
            <person name="Zou C."/>
            <person name="Miki D."/>
            <person name="Li D."/>
            <person name="Tang Q."/>
            <person name="Xiao L."/>
            <person name="Rajput S."/>
            <person name="Deng P."/>
            <person name="Jia W."/>
            <person name="Huang R."/>
            <person name="Zhang M."/>
            <person name="Sun Y."/>
            <person name="Hu J."/>
            <person name="Fu X."/>
            <person name="Schnable P.S."/>
            <person name="Li F."/>
            <person name="Zhang H."/>
            <person name="Feng B."/>
            <person name="Zhu X."/>
            <person name="Liu R."/>
            <person name="Schnable J.C."/>
            <person name="Zhu J.-K."/>
            <person name="Zhang H."/>
        </authorList>
    </citation>
    <scope>NUCLEOTIDE SEQUENCE [LARGE SCALE GENOMIC DNA]</scope>
</reference>
<dbReference type="STRING" id="4540.A0A3L6QDW6"/>
<dbReference type="CDD" id="cd06222">
    <property type="entry name" value="RNase_H_like"/>
    <property type="match status" value="1"/>
</dbReference>
<evidence type="ECO:0000313" key="3">
    <source>
        <dbReference type="Proteomes" id="UP000275267"/>
    </source>
</evidence>
<keyword evidence="3" id="KW-1185">Reference proteome</keyword>
<evidence type="ECO:0000313" key="2">
    <source>
        <dbReference type="EMBL" id="RLM75407.1"/>
    </source>
</evidence>
<dbReference type="InterPro" id="IPR012337">
    <property type="entry name" value="RNaseH-like_sf"/>
</dbReference>
<dbReference type="EMBL" id="PQIB02000013">
    <property type="protein sequence ID" value="RLM75407.1"/>
    <property type="molecule type" value="Genomic_DNA"/>
</dbReference>
<dbReference type="InterPro" id="IPR052929">
    <property type="entry name" value="RNase_H-like_EbsB-rel"/>
</dbReference>
<dbReference type="GO" id="GO:0004523">
    <property type="term" value="F:RNA-DNA hybrid ribonuclease activity"/>
    <property type="evidence" value="ECO:0007669"/>
    <property type="project" value="InterPro"/>
</dbReference>
<comment type="caution">
    <text evidence="2">The sequence shown here is derived from an EMBL/GenBank/DDBJ whole genome shotgun (WGS) entry which is preliminary data.</text>
</comment>
<feature type="domain" description="RNase H type-1" evidence="1">
    <location>
        <begin position="34"/>
        <end position="156"/>
    </location>
</feature>
<organism evidence="2 3">
    <name type="scientific">Panicum miliaceum</name>
    <name type="common">Proso millet</name>
    <name type="synonym">Broomcorn millet</name>
    <dbReference type="NCBI Taxonomy" id="4540"/>
    <lineage>
        <taxon>Eukaryota</taxon>
        <taxon>Viridiplantae</taxon>
        <taxon>Streptophyta</taxon>
        <taxon>Embryophyta</taxon>
        <taxon>Tracheophyta</taxon>
        <taxon>Spermatophyta</taxon>
        <taxon>Magnoliopsida</taxon>
        <taxon>Liliopsida</taxon>
        <taxon>Poales</taxon>
        <taxon>Poaceae</taxon>
        <taxon>PACMAD clade</taxon>
        <taxon>Panicoideae</taxon>
        <taxon>Panicodae</taxon>
        <taxon>Paniceae</taxon>
        <taxon>Panicinae</taxon>
        <taxon>Panicum</taxon>
        <taxon>Panicum sect. Panicum</taxon>
    </lineage>
</organism>
<dbReference type="PANTHER" id="PTHR47074">
    <property type="entry name" value="BNAC02G40300D PROTEIN"/>
    <property type="match status" value="1"/>
</dbReference>
<dbReference type="GO" id="GO:0003676">
    <property type="term" value="F:nucleic acid binding"/>
    <property type="evidence" value="ECO:0007669"/>
    <property type="project" value="InterPro"/>
</dbReference>
<accession>A0A3L6QDW6</accession>